<accession>A0A7Z8YN05</accession>
<organism evidence="2 3">
    <name type="scientific">Bergeyella zoohelcum</name>
    <dbReference type="NCBI Taxonomy" id="1015"/>
    <lineage>
        <taxon>Bacteria</taxon>
        <taxon>Pseudomonadati</taxon>
        <taxon>Bacteroidota</taxon>
        <taxon>Flavobacteriia</taxon>
        <taxon>Flavobacteriales</taxon>
        <taxon>Weeksellaceae</taxon>
        <taxon>Bergeyella</taxon>
    </lineage>
</organism>
<dbReference type="RefSeq" id="WP_125150747.1">
    <property type="nucleotide sequence ID" value="NZ_UYIV01000001.1"/>
</dbReference>
<reference evidence="2 3" key="1">
    <citation type="submission" date="2018-11" db="EMBL/GenBank/DDBJ databases">
        <authorList>
            <consortium name="Pathogen Informatics"/>
        </authorList>
    </citation>
    <scope>NUCLEOTIDE SEQUENCE [LARGE SCALE GENOMIC DNA]</scope>
    <source>
        <strain evidence="2 3">NCTC12929</strain>
    </source>
</reference>
<dbReference type="Proteomes" id="UP000270205">
    <property type="component" value="Unassembled WGS sequence"/>
</dbReference>
<evidence type="ECO:0000256" key="1">
    <source>
        <dbReference type="SAM" id="SignalP"/>
    </source>
</evidence>
<dbReference type="AlphaFoldDB" id="A0A7Z8YN05"/>
<proteinExistence type="predicted"/>
<dbReference type="EMBL" id="UYIV01000001">
    <property type="protein sequence ID" value="VDH03225.1"/>
    <property type="molecule type" value="Genomic_DNA"/>
</dbReference>
<gene>
    <name evidence="2" type="ORF">NCTC12929_00600</name>
</gene>
<evidence type="ECO:0000313" key="2">
    <source>
        <dbReference type="EMBL" id="VDH03225.1"/>
    </source>
</evidence>
<name>A0A7Z8YN05_9FLAO</name>
<comment type="caution">
    <text evidence="2">The sequence shown here is derived from an EMBL/GenBank/DDBJ whole genome shotgun (WGS) entry which is preliminary data.</text>
</comment>
<evidence type="ECO:0000313" key="3">
    <source>
        <dbReference type="Proteomes" id="UP000270205"/>
    </source>
</evidence>
<protein>
    <submittedName>
        <fullName evidence="2">Uncharacterized protein</fullName>
    </submittedName>
</protein>
<feature type="signal peptide" evidence="1">
    <location>
        <begin position="1"/>
        <end position="22"/>
    </location>
</feature>
<keyword evidence="1" id="KW-0732">Signal</keyword>
<sequence length="953" mass="102473">MNKTTIKISVLAFLGFMTYGYAQQQQQDPHRGKVGINTIEPSATMDIRPSTANAQKEATTNEGIIAPKLSKTRIANIETPVEGTLVYATDETTSPISAYTGGDTKVAKITEKGYYFYNGTEWVKAGSDSAEQIWSEGTNVDGSKYYFLKPYNDNGIKYSFNERTADNESLAFRRFTSEKLLKNTGSHFWGFNDANYFIGKDHIDNANNINNQVRYQAQFRGLYTDNEATRAITSLIGGTNVAFIGDPRNQTISTGTPLTSIDVTDATGFVSRVDSYTSGKVGNLKGFQAQANNIGGATVANIRGIESLSRNRKNGTTTNIWGIQSSTNLEENSTTNYAYGGAYTVSVQKAVVNNGIQGLRADVNLNDGTVSHLTNYSSGFRNILNLKNASSIGKYQGVNVTLGTLESNSSIQEYAGYSLGVNSSISGEITHMYGIKLDNINKATTINRAIHTEAGQIRFGDLANTNNANNIAGNEDKPVFVTADGVLKVGALPVAITAEEKSKWANDTANNVVKLRNLSDGTTPRTDDKNIFISNDGYIGVGRSPVVDLDIAGKDGGNAEIRLTRYNDNNNGANITILRATGSVSSPGIPAIGESLGRFRVGAYTNHSGQGSKGFDGFASNIETIVAGVPNTNGTMPVDMVLSVTNKVGARNTLLKLQSDSGVGVGFGAQQDVTARLHINDWNDVTLGSTKNALLIGRETGTNLVFDANEIMARNNGVANTLSLQAQGGDLIVNGEDTDIKKRFYFRSNTGNIGVGVATPSEKLDVAGNIKSSSLASNAGNRHVYADANGVLKIGTTDVTTLASLWTEDVTNNSIKLAVNSDGSTRSNVVSILDDGKVHASSFMGTNGATIFPDYVFQKYYTGTSSIKADYNFKSLSQVEDFVKANGHLPGYKSAETIKAQGYVDLMETQLTNVEKIEELYLHSIEQDKALKAKDAEIADLKQRLERLEKLIQ</sequence>
<feature type="chain" id="PRO_5030872345" evidence="1">
    <location>
        <begin position="23"/>
        <end position="953"/>
    </location>
</feature>